<comment type="similarity">
    <text evidence="1">Belongs to the short-chain dehydrogenases/reductases (SDR) family.</text>
</comment>
<dbReference type="Pfam" id="PF13561">
    <property type="entry name" value="adh_short_C2"/>
    <property type="match status" value="1"/>
</dbReference>
<gene>
    <name evidence="3" type="ORF">ALOHA_HF4000APKG8K5ctg1g22</name>
</gene>
<dbReference type="PANTHER" id="PTHR43669:SF6">
    <property type="entry name" value="DECAPRENYLPHOSPHORYL-2-KETO-BETA-D-ERYTHRO-PENTOSE REDUCTASE"/>
    <property type="match status" value="1"/>
</dbReference>
<organism evidence="3">
    <name type="scientific">uncultured marine microorganism HF4000_APKG8K5</name>
    <dbReference type="NCBI Taxonomy" id="455555"/>
    <lineage>
        <taxon>unclassified sequences</taxon>
        <taxon>environmental samples</taxon>
    </lineage>
</organism>
<evidence type="ECO:0000256" key="2">
    <source>
        <dbReference type="ARBA" id="ARBA00023002"/>
    </source>
</evidence>
<dbReference type="Gene3D" id="3.40.50.720">
    <property type="entry name" value="NAD(P)-binding Rossmann-like Domain"/>
    <property type="match status" value="1"/>
</dbReference>
<dbReference type="EMBL" id="EU016658">
    <property type="protein sequence ID" value="ABZ09809.1"/>
    <property type="molecule type" value="Genomic_DNA"/>
</dbReference>
<dbReference type="GO" id="GO:0016491">
    <property type="term" value="F:oxidoreductase activity"/>
    <property type="evidence" value="ECO:0007669"/>
    <property type="project" value="UniProtKB-KW"/>
</dbReference>
<dbReference type="PANTHER" id="PTHR43669">
    <property type="entry name" value="5-KETO-D-GLUCONATE 5-REDUCTASE"/>
    <property type="match status" value="1"/>
</dbReference>
<reference evidence="3" key="1">
    <citation type="journal article" date="2008" name="ISME J.">
        <title>Genomic patterns of recombination, clonal divergence and environment in marine microbial populations.</title>
        <authorList>
            <person name="Konstantinidis K.T."/>
            <person name="Delong E.F."/>
        </authorList>
    </citation>
    <scope>NUCLEOTIDE SEQUENCE</scope>
</reference>
<dbReference type="AlphaFoldDB" id="B3TB44"/>
<evidence type="ECO:0000313" key="3">
    <source>
        <dbReference type="EMBL" id="ABZ09809.1"/>
    </source>
</evidence>
<dbReference type="SUPFAM" id="SSF51735">
    <property type="entry name" value="NAD(P)-binding Rossmann-fold domains"/>
    <property type="match status" value="1"/>
</dbReference>
<dbReference type="InterPro" id="IPR036291">
    <property type="entry name" value="NAD(P)-bd_dom_sf"/>
</dbReference>
<protein>
    <submittedName>
        <fullName evidence="3">Putative short chain dehydrogenase</fullName>
    </submittedName>
</protein>
<dbReference type="InterPro" id="IPR002347">
    <property type="entry name" value="SDR_fam"/>
</dbReference>
<dbReference type="CDD" id="cd05233">
    <property type="entry name" value="SDR_c"/>
    <property type="match status" value="1"/>
</dbReference>
<evidence type="ECO:0000256" key="1">
    <source>
        <dbReference type="ARBA" id="ARBA00006484"/>
    </source>
</evidence>
<sequence>MQDPVLILGASGVIGAAIARRLCDDGPVILHGHEGTGRLESLAGEIDGAATVSADLCDPDQVSAMFERLAAEHEALRGIVFAVARPFPHKLTHKTDWSVFETQIDTQFKALHLSLSAALPLLEAHDGTARALVLSTEYVLGPPPVKIAPYVAAKAALTTYARVLAQEWLGRGVRVHILAPGMVESALTAELPDMYLQQVAKTMPEKRLTSAEDVAATAAFLMSEAGDVMYGTVVLASRAQRR</sequence>
<accession>B3TB44</accession>
<name>B3TB44_9ZZZZ</name>
<proteinExistence type="inferred from homology"/>
<keyword evidence="2" id="KW-0560">Oxidoreductase</keyword>
<dbReference type="PRINTS" id="PR00081">
    <property type="entry name" value="GDHRDH"/>
</dbReference>